<reference evidence="1" key="1">
    <citation type="submission" date="2023-07" db="EMBL/GenBank/DDBJ databases">
        <title>Genomic Encyclopedia of Type Strains, Phase IV (KMG-IV): sequencing the most valuable type-strain genomes for metagenomic binning, comparative biology and taxonomic classification.</title>
        <authorList>
            <person name="Goeker M."/>
        </authorList>
    </citation>
    <scope>NUCLEOTIDE SEQUENCE</scope>
    <source>
        <strain evidence="1">DSM 23947</strain>
    </source>
</reference>
<gene>
    <name evidence="1" type="ORF">J2S13_001594</name>
</gene>
<keyword evidence="2" id="KW-1185">Reference proteome</keyword>
<evidence type="ECO:0000313" key="1">
    <source>
        <dbReference type="EMBL" id="MDQ0215194.1"/>
    </source>
</evidence>
<comment type="caution">
    <text evidence="1">The sequence shown here is derived from an EMBL/GenBank/DDBJ whole genome shotgun (WGS) entry which is preliminary data.</text>
</comment>
<dbReference type="AlphaFoldDB" id="A0AAJ1SYK9"/>
<dbReference type="EMBL" id="JAUSUC010000016">
    <property type="protein sequence ID" value="MDQ0215194.1"/>
    <property type="molecule type" value="Genomic_DNA"/>
</dbReference>
<name>A0AAJ1SYK9_9BACI</name>
<sequence>MYVLFLVHLYMKKDTFCSCAFLKNIIFSGYKISAANWAKPERSPFINLMWPATF</sequence>
<accession>A0AAJ1SYK9</accession>
<evidence type="ECO:0000313" key="2">
    <source>
        <dbReference type="Proteomes" id="UP001237207"/>
    </source>
</evidence>
<organism evidence="1 2">
    <name type="scientific">Oikeobacillus pervagus</name>
    <dbReference type="NCBI Taxonomy" id="1325931"/>
    <lineage>
        <taxon>Bacteria</taxon>
        <taxon>Bacillati</taxon>
        <taxon>Bacillota</taxon>
        <taxon>Bacilli</taxon>
        <taxon>Bacillales</taxon>
        <taxon>Bacillaceae</taxon>
        <taxon>Oikeobacillus</taxon>
    </lineage>
</organism>
<dbReference type="Proteomes" id="UP001237207">
    <property type="component" value="Unassembled WGS sequence"/>
</dbReference>
<protein>
    <submittedName>
        <fullName evidence="1">Uncharacterized protein</fullName>
    </submittedName>
</protein>
<proteinExistence type="predicted"/>